<accession>A0A4C1VE31</accession>
<evidence type="ECO:0000313" key="2">
    <source>
        <dbReference type="Proteomes" id="UP000299102"/>
    </source>
</evidence>
<dbReference type="OrthoDB" id="410155at2759"/>
<sequence length="138" mass="15967">MSRVRALQHAVKVRIREIENDNWSTLMEEITPSHKTYWAVAKALKSDVCVTMPALEIPDNSLTFYDQKKAEYIADIMKLQYSLNSPPPLHLEQVNRVENEILHRSLLPHKEDLPSVSVADEVQKLIQGLNVERHRAWT</sequence>
<dbReference type="AlphaFoldDB" id="A0A4C1VE31"/>
<gene>
    <name evidence="1" type="ORF">EVAR_22850_1</name>
</gene>
<dbReference type="EMBL" id="BGZK01000332">
    <property type="protein sequence ID" value="GBP37388.1"/>
    <property type="molecule type" value="Genomic_DNA"/>
</dbReference>
<dbReference type="Proteomes" id="UP000299102">
    <property type="component" value="Unassembled WGS sequence"/>
</dbReference>
<protein>
    <submittedName>
        <fullName evidence="1">Uncharacterized protein</fullName>
    </submittedName>
</protein>
<name>A0A4C1VE31_EUMVA</name>
<keyword evidence="2" id="KW-1185">Reference proteome</keyword>
<comment type="caution">
    <text evidence="1">The sequence shown here is derived from an EMBL/GenBank/DDBJ whole genome shotgun (WGS) entry which is preliminary data.</text>
</comment>
<proteinExistence type="predicted"/>
<organism evidence="1 2">
    <name type="scientific">Eumeta variegata</name>
    <name type="common">Bagworm moth</name>
    <name type="synonym">Eumeta japonica</name>
    <dbReference type="NCBI Taxonomy" id="151549"/>
    <lineage>
        <taxon>Eukaryota</taxon>
        <taxon>Metazoa</taxon>
        <taxon>Ecdysozoa</taxon>
        <taxon>Arthropoda</taxon>
        <taxon>Hexapoda</taxon>
        <taxon>Insecta</taxon>
        <taxon>Pterygota</taxon>
        <taxon>Neoptera</taxon>
        <taxon>Endopterygota</taxon>
        <taxon>Lepidoptera</taxon>
        <taxon>Glossata</taxon>
        <taxon>Ditrysia</taxon>
        <taxon>Tineoidea</taxon>
        <taxon>Psychidae</taxon>
        <taxon>Oiketicinae</taxon>
        <taxon>Eumeta</taxon>
    </lineage>
</organism>
<evidence type="ECO:0000313" key="1">
    <source>
        <dbReference type="EMBL" id="GBP37388.1"/>
    </source>
</evidence>
<reference evidence="1 2" key="1">
    <citation type="journal article" date="2019" name="Commun. Biol.">
        <title>The bagworm genome reveals a unique fibroin gene that provides high tensile strength.</title>
        <authorList>
            <person name="Kono N."/>
            <person name="Nakamura H."/>
            <person name="Ohtoshi R."/>
            <person name="Tomita M."/>
            <person name="Numata K."/>
            <person name="Arakawa K."/>
        </authorList>
    </citation>
    <scope>NUCLEOTIDE SEQUENCE [LARGE SCALE GENOMIC DNA]</scope>
</reference>